<keyword evidence="3" id="KW-0378">Hydrolase</keyword>
<evidence type="ECO:0000313" key="7">
    <source>
        <dbReference type="Proteomes" id="UP001501116"/>
    </source>
</evidence>
<evidence type="ECO:0000256" key="2">
    <source>
        <dbReference type="ARBA" id="ARBA00022723"/>
    </source>
</evidence>
<comment type="similarity">
    <text evidence="1">Belongs to the metallo-beta-lactamase superfamily.</text>
</comment>
<organism evidence="6 7">
    <name type="scientific">Amycolatopsis minnesotensis</name>
    <dbReference type="NCBI Taxonomy" id="337894"/>
    <lineage>
        <taxon>Bacteria</taxon>
        <taxon>Bacillati</taxon>
        <taxon>Actinomycetota</taxon>
        <taxon>Actinomycetes</taxon>
        <taxon>Pseudonocardiales</taxon>
        <taxon>Pseudonocardiaceae</taxon>
        <taxon>Amycolatopsis</taxon>
    </lineage>
</organism>
<dbReference type="PANTHER" id="PTHR42978">
    <property type="entry name" value="QUORUM-QUENCHING LACTONASE YTNP-RELATED-RELATED"/>
    <property type="match status" value="1"/>
</dbReference>
<dbReference type="InterPro" id="IPR001279">
    <property type="entry name" value="Metallo-B-lactamas"/>
</dbReference>
<evidence type="ECO:0000256" key="3">
    <source>
        <dbReference type="ARBA" id="ARBA00022801"/>
    </source>
</evidence>
<evidence type="ECO:0000256" key="4">
    <source>
        <dbReference type="ARBA" id="ARBA00022833"/>
    </source>
</evidence>
<accession>A0ABN2RL54</accession>
<keyword evidence="7" id="KW-1185">Reference proteome</keyword>
<gene>
    <name evidence="6" type="ORF">GCM10009754_51330</name>
</gene>
<dbReference type="SMART" id="SM00849">
    <property type="entry name" value="Lactamase_B"/>
    <property type="match status" value="1"/>
</dbReference>
<evidence type="ECO:0000256" key="1">
    <source>
        <dbReference type="ARBA" id="ARBA00007749"/>
    </source>
</evidence>
<keyword evidence="4" id="KW-0862">Zinc</keyword>
<dbReference type="EMBL" id="BAAANN010000021">
    <property type="protein sequence ID" value="GAA1971011.1"/>
    <property type="molecule type" value="Genomic_DNA"/>
</dbReference>
<dbReference type="Proteomes" id="UP001501116">
    <property type="component" value="Unassembled WGS sequence"/>
</dbReference>
<dbReference type="Gene3D" id="3.60.15.10">
    <property type="entry name" value="Ribonuclease Z/Hydroxyacylglutathione hydrolase-like"/>
    <property type="match status" value="1"/>
</dbReference>
<dbReference type="CDD" id="cd16277">
    <property type="entry name" value="metallo-hydrolase-like_MBL-fold"/>
    <property type="match status" value="1"/>
</dbReference>
<reference evidence="6 7" key="1">
    <citation type="journal article" date="2019" name="Int. J. Syst. Evol. Microbiol.">
        <title>The Global Catalogue of Microorganisms (GCM) 10K type strain sequencing project: providing services to taxonomists for standard genome sequencing and annotation.</title>
        <authorList>
            <consortium name="The Broad Institute Genomics Platform"/>
            <consortium name="The Broad Institute Genome Sequencing Center for Infectious Disease"/>
            <person name="Wu L."/>
            <person name="Ma J."/>
        </authorList>
    </citation>
    <scope>NUCLEOTIDE SEQUENCE [LARGE SCALE GENOMIC DNA]</scope>
    <source>
        <strain evidence="6 7">JCM 14545</strain>
    </source>
</reference>
<dbReference type="InterPro" id="IPR051013">
    <property type="entry name" value="MBL_superfamily_lactonases"/>
</dbReference>
<comment type="caution">
    <text evidence="6">The sequence shown here is derived from an EMBL/GenBank/DDBJ whole genome shotgun (WGS) entry which is preliminary data.</text>
</comment>
<sequence length="309" mass="34266">MESITLGEVEVVRIVEWHGRILTPATLVPESPAELWRANESWLAPEFWNPVEDACVGAVQTWVLRSGGRTVLVDTGVGNDRHRPQIPVFDHLRTDFLDRLARAGVAPADVDVVVNTHIHYDHVGWNTRARDGGWVPTFPNATYLIPRADNEFFDPRNAHRRRPPRDEHERLRREGGEIVFEDSIAPIHREGRAVLWEGAHRIDRNLVLEAAPGHTPGSSVLRLSSGTDRAVFVGDLLHSPVQILHPEHNSCFCENPAEAAATRHRVLARAADLGELVVPAHFGGHGAAEVRRDGARFRIGAWAGFSPAA</sequence>
<evidence type="ECO:0000259" key="5">
    <source>
        <dbReference type="SMART" id="SM00849"/>
    </source>
</evidence>
<dbReference type="RefSeq" id="WP_344423883.1">
    <property type="nucleotide sequence ID" value="NZ_BAAANN010000021.1"/>
</dbReference>
<proteinExistence type="inferred from homology"/>
<feature type="domain" description="Metallo-beta-lactamase" evidence="5">
    <location>
        <begin position="58"/>
        <end position="281"/>
    </location>
</feature>
<dbReference type="PANTHER" id="PTHR42978:SF6">
    <property type="entry name" value="QUORUM-QUENCHING LACTONASE YTNP-RELATED"/>
    <property type="match status" value="1"/>
</dbReference>
<keyword evidence="2" id="KW-0479">Metal-binding</keyword>
<dbReference type="SUPFAM" id="SSF56281">
    <property type="entry name" value="Metallo-hydrolase/oxidoreductase"/>
    <property type="match status" value="1"/>
</dbReference>
<dbReference type="InterPro" id="IPR036866">
    <property type="entry name" value="RibonucZ/Hydroxyglut_hydro"/>
</dbReference>
<protein>
    <submittedName>
        <fullName evidence="6">MBL fold metallo-hydrolase</fullName>
    </submittedName>
</protein>
<dbReference type="Pfam" id="PF00753">
    <property type="entry name" value="Lactamase_B"/>
    <property type="match status" value="1"/>
</dbReference>
<evidence type="ECO:0000313" key="6">
    <source>
        <dbReference type="EMBL" id="GAA1971011.1"/>
    </source>
</evidence>
<name>A0ABN2RL54_9PSEU</name>